<keyword evidence="3" id="KW-1185">Reference proteome</keyword>
<gene>
    <name evidence="2" type="ORF">DdX_16392</name>
</gene>
<protein>
    <recommendedName>
        <fullName evidence="1">F-box domain-containing protein</fullName>
    </recommendedName>
</protein>
<dbReference type="AlphaFoldDB" id="A0AAD4MQG2"/>
<accession>A0AAD4MQG2</accession>
<reference evidence="2" key="1">
    <citation type="submission" date="2022-01" db="EMBL/GenBank/DDBJ databases">
        <title>Genome Sequence Resource for Two Populations of Ditylenchus destructor, the Migratory Endoparasitic Phytonematode.</title>
        <authorList>
            <person name="Zhang H."/>
            <person name="Lin R."/>
            <person name="Xie B."/>
        </authorList>
    </citation>
    <scope>NUCLEOTIDE SEQUENCE</scope>
    <source>
        <strain evidence="2">BazhouSP</strain>
    </source>
</reference>
<dbReference type="SMART" id="SM00256">
    <property type="entry name" value="FBOX"/>
    <property type="match status" value="2"/>
</dbReference>
<dbReference type="InterPro" id="IPR001810">
    <property type="entry name" value="F-box_dom"/>
</dbReference>
<feature type="domain" description="F-box" evidence="1">
    <location>
        <begin position="171"/>
        <end position="219"/>
    </location>
</feature>
<name>A0AAD4MQG2_9BILA</name>
<organism evidence="2 3">
    <name type="scientific">Ditylenchus destructor</name>
    <dbReference type="NCBI Taxonomy" id="166010"/>
    <lineage>
        <taxon>Eukaryota</taxon>
        <taxon>Metazoa</taxon>
        <taxon>Ecdysozoa</taxon>
        <taxon>Nematoda</taxon>
        <taxon>Chromadorea</taxon>
        <taxon>Rhabditida</taxon>
        <taxon>Tylenchina</taxon>
        <taxon>Tylenchomorpha</taxon>
        <taxon>Sphaerularioidea</taxon>
        <taxon>Anguinidae</taxon>
        <taxon>Anguininae</taxon>
        <taxon>Ditylenchus</taxon>
    </lineage>
</organism>
<evidence type="ECO:0000313" key="2">
    <source>
        <dbReference type="EMBL" id="KAI1700954.1"/>
    </source>
</evidence>
<dbReference type="Proteomes" id="UP001201812">
    <property type="component" value="Unassembled WGS sequence"/>
</dbReference>
<sequence>MVLPNEISFDITNFLPNDDITDLMIMSRNFNALVTPRLKKIDEEMSSMNQSIQSFMPSPAPDPTDHEWISQLNLKRFEPIGTVAKKRMKKLFENPEEIRDCMDRIHLSVERSTLLPRLKEKMSLERFDDPTFLRILGALLAQPEFRQEYNVSLSSANFVRLKLLCKSFVMMKAMSSLPNEIFYNITNFLPNDDITDLMLMSRTVNALVTPRLKKIEQEIATMNQSVESFMPSPAPDRSDHEWISQLNLERFEPIGYEASYLSKFADPEVNILSKFQAKKRMREVFENHVELRDCVTNMTIPSVRATMLPRLKERMSLDRFDDPSFLRIVGALVAKPKFRQEYNVPSMLPRIMTLCYLELAQHGPIYPNVDEMKELYIDVLRILSFYQNNDH</sequence>
<comment type="caution">
    <text evidence="2">The sequence shown here is derived from an EMBL/GenBank/DDBJ whole genome shotgun (WGS) entry which is preliminary data.</text>
</comment>
<evidence type="ECO:0000259" key="1">
    <source>
        <dbReference type="PROSITE" id="PS50181"/>
    </source>
</evidence>
<dbReference type="EMBL" id="JAKKPZ010000130">
    <property type="protein sequence ID" value="KAI1700954.1"/>
    <property type="molecule type" value="Genomic_DNA"/>
</dbReference>
<evidence type="ECO:0000313" key="3">
    <source>
        <dbReference type="Proteomes" id="UP001201812"/>
    </source>
</evidence>
<dbReference type="PROSITE" id="PS50181">
    <property type="entry name" value="FBOX"/>
    <property type="match status" value="2"/>
</dbReference>
<proteinExistence type="predicted"/>
<feature type="domain" description="F-box" evidence="1">
    <location>
        <begin position="1"/>
        <end position="48"/>
    </location>
</feature>